<name>A0A915KT71_ROMCU</name>
<dbReference type="AlphaFoldDB" id="A0A915KT71"/>
<reference evidence="2" key="1">
    <citation type="submission" date="2022-11" db="UniProtKB">
        <authorList>
            <consortium name="WormBaseParasite"/>
        </authorList>
    </citation>
    <scope>IDENTIFICATION</scope>
</reference>
<organism evidence="1 2">
    <name type="scientific">Romanomermis culicivorax</name>
    <name type="common">Nematode worm</name>
    <dbReference type="NCBI Taxonomy" id="13658"/>
    <lineage>
        <taxon>Eukaryota</taxon>
        <taxon>Metazoa</taxon>
        <taxon>Ecdysozoa</taxon>
        <taxon>Nematoda</taxon>
        <taxon>Enoplea</taxon>
        <taxon>Dorylaimia</taxon>
        <taxon>Mermithida</taxon>
        <taxon>Mermithoidea</taxon>
        <taxon>Mermithidae</taxon>
        <taxon>Romanomermis</taxon>
    </lineage>
</organism>
<proteinExistence type="predicted"/>
<keyword evidence="1" id="KW-1185">Reference proteome</keyword>
<dbReference type="Proteomes" id="UP000887565">
    <property type="component" value="Unplaced"/>
</dbReference>
<protein>
    <submittedName>
        <fullName evidence="2">Uncharacterized protein</fullName>
    </submittedName>
</protein>
<dbReference type="WBParaSite" id="nRc.2.0.1.t41681-RA">
    <property type="protein sequence ID" value="nRc.2.0.1.t41681-RA"/>
    <property type="gene ID" value="nRc.2.0.1.g41681"/>
</dbReference>
<accession>A0A915KT71</accession>
<sequence length="162" mass="16638">MTILAVDIGWVPVPVSKLPAGAAEVEGKAGRASGTSDDWELLPNKSIGLVMMLWALATALANCCTFVKVFTCSPIWDMQGAEPRLGVIVIIVGWIVGEAKWVGGGQQGSIGAAQGILLSLGAVRENLLSYRVSVDGAFGLIGAGGLLLAKAGLVSPKVLLVI</sequence>
<evidence type="ECO:0000313" key="2">
    <source>
        <dbReference type="WBParaSite" id="nRc.2.0.1.t41681-RA"/>
    </source>
</evidence>
<evidence type="ECO:0000313" key="1">
    <source>
        <dbReference type="Proteomes" id="UP000887565"/>
    </source>
</evidence>